<evidence type="ECO:0000259" key="8">
    <source>
        <dbReference type="Pfam" id="PF01794"/>
    </source>
</evidence>
<keyword evidence="6 7" id="KW-0472">Membrane</keyword>
<evidence type="ECO:0000256" key="5">
    <source>
        <dbReference type="ARBA" id="ARBA00023065"/>
    </source>
</evidence>
<gene>
    <name evidence="10" type="ORF">S7711_10269</name>
</gene>
<sequence>MQKLTQGEIKTQLTTGNHRILSTKANPISALTGYSHEKLIIWHNWLAWAMFALALVHTFPFIVYNIWAGDIVMQWSMGGLWPTGVIALIAQAWLTFMSIRWVRDAFYEFFKAMHFLVALVFIVFLFLHCDHVLSSWDYFIAAGVLYTLSGLYSQCRVFVEHGFKHRAELFLVSKETVKIVIKIRSPWKPGQHIYVRFLALGIHSLTFHPFKICSLPSTDGNNDMVLYVK</sequence>
<feature type="transmembrane region" description="Helical" evidence="7">
    <location>
        <begin position="139"/>
        <end position="159"/>
    </location>
</feature>
<evidence type="ECO:0000256" key="6">
    <source>
        <dbReference type="ARBA" id="ARBA00023136"/>
    </source>
</evidence>
<dbReference type="Pfam" id="PF08022">
    <property type="entry name" value="FAD_binding_8"/>
    <property type="match status" value="1"/>
</dbReference>
<protein>
    <recommendedName>
        <fullName evidence="12">FAD-binding FR-type domain-containing protein</fullName>
    </recommendedName>
</protein>
<dbReference type="PANTHER" id="PTHR32361">
    <property type="entry name" value="FERRIC/CUPRIC REDUCTASE TRANSMEMBRANE COMPONENT"/>
    <property type="match status" value="1"/>
</dbReference>
<dbReference type="AlphaFoldDB" id="A0A084APN8"/>
<proteinExistence type="predicted"/>
<dbReference type="GO" id="GO:0006826">
    <property type="term" value="P:iron ion transport"/>
    <property type="evidence" value="ECO:0007669"/>
    <property type="project" value="TreeGrafter"/>
</dbReference>
<dbReference type="Pfam" id="PF01794">
    <property type="entry name" value="Ferric_reduct"/>
    <property type="match status" value="1"/>
</dbReference>
<feature type="transmembrane region" description="Helical" evidence="7">
    <location>
        <begin position="45"/>
        <end position="67"/>
    </location>
</feature>
<dbReference type="InterPro" id="IPR013112">
    <property type="entry name" value="FAD-bd_8"/>
</dbReference>
<evidence type="ECO:0000313" key="10">
    <source>
        <dbReference type="EMBL" id="KEY67267.1"/>
    </source>
</evidence>
<evidence type="ECO:0000313" key="11">
    <source>
        <dbReference type="Proteomes" id="UP000028045"/>
    </source>
</evidence>
<feature type="domain" description="FAD-binding 8" evidence="9">
    <location>
        <begin position="167"/>
        <end position="229"/>
    </location>
</feature>
<dbReference type="Proteomes" id="UP000028045">
    <property type="component" value="Unassembled WGS sequence"/>
</dbReference>
<dbReference type="GO" id="GO:0005886">
    <property type="term" value="C:plasma membrane"/>
    <property type="evidence" value="ECO:0007669"/>
    <property type="project" value="TreeGrafter"/>
</dbReference>
<dbReference type="InterPro" id="IPR051410">
    <property type="entry name" value="Ferric/Cupric_Reductase"/>
</dbReference>
<evidence type="ECO:0000256" key="7">
    <source>
        <dbReference type="SAM" id="Phobius"/>
    </source>
</evidence>
<feature type="transmembrane region" description="Helical" evidence="7">
    <location>
        <begin position="79"/>
        <end position="97"/>
    </location>
</feature>
<feature type="transmembrane region" description="Helical" evidence="7">
    <location>
        <begin position="109"/>
        <end position="127"/>
    </location>
</feature>
<dbReference type="OrthoDB" id="17725at2759"/>
<keyword evidence="11" id="KW-1185">Reference proteome</keyword>
<feature type="domain" description="Ferric oxidoreductase" evidence="8">
    <location>
        <begin position="20"/>
        <end position="124"/>
    </location>
</feature>
<name>A0A084APN8_STACB</name>
<evidence type="ECO:0000259" key="9">
    <source>
        <dbReference type="Pfam" id="PF08022"/>
    </source>
</evidence>
<evidence type="ECO:0008006" key="12">
    <source>
        <dbReference type="Google" id="ProtNLM"/>
    </source>
</evidence>
<evidence type="ECO:0000256" key="1">
    <source>
        <dbReference type="ARBA" id="ARBA00004141"/>
    </source>
</evidence>
<dbReference type="GO" id="GO:0015677">
    <property type="term" value="P:copper ion import"/>
    <property type="evidence" value="ECO:0007669"/>
    <property type="project" value="TreeGrafter"/>
</dbReference>
<dbReference type="PANTHER" id="PTHR32361:SF23">
    <property type="entry name" value="FERRIC-CHELATE REDUCTASE"/>
    <property type="match status" value="1"/>
</dbReference>
<reference evidence="10 11" key="1">
    <citation type="journal article" date="2014" name="BMC Genomics">
        <title>Comparative genome sequencing reveals chemotype-specific gene clusters in the toxigenic black mold Stachybotrys.</title>
        <authorList>
            <person name="Semeiks J."/>
            <person name="Borek D."/>
            <person name="Otwinowski Z."/>
            <person name="Grishin N.V."/>
        </authorList>
    </citation>
    <scope>NUCLEOTIDE SEQUENCE [LARGE SCALE GENOMIC DNA]</scope>
    <source>
        <strain evidence="11">CBS 109288 / IBT 7711</strain>
    </source>
</reference>
<accession>A0A084APN8</accession>
<dbReference type="HOGENOM" id="CLU_081664_0_0_1"/>
<dbReference type="GO" id="GO:0006879">
    <property type="term" value="P:intracellular iron ion homeostasis"/>
    <property type="evidence" value="ECO:0007669"/>
    <property type="project" value="TreeGrafter"/>
</dbReference>
<comment type="subcellular location">
    <subcellularLocation>
        <location evidence="1">Membrane</location>
        <topology evidence="1">Multi-pass membrane protein</topology>
    </subcellularLocation>
</comment>
<keyword evidence="5" id="KW-0406">Ion transport</keyword>
<keyword evidence="2" id="KW-0813">Transport</keyword>
<organism evidence="10 11">
    <name type="scientific">Stachybotrys chartarum (strain CBS 109288 / IBT 7711)</name>
    <name type="common">Toxic black mold</name>
    <name type="synonym">Stilbospora chartarum</name>
    <dbReference type="NCBI Taxonomy" id="1280523"/>
    <lineage>
        <taxon>Eukaryota</taxon>
        <taxon>Fungi</taxon>
        <taxon>Dikarya</taxon>
        <taxon>Ascomycota</taxon>
        <taxon>Pezizomycotina</taxon>
        <taxon>Sordariomycetes</taxon>
        <taxon>Hypocreomycetidae</taxon>
        <taxon>Hypocreales</taxon>
        <taxon>Stachybotryaceae</taxon>
        <taxon>Stachybotrys</taxon>
    </lineage>
</organism>
<dbReference type="InterPro" id="IPR013130">
    <property type="entry name" value="Fe3_Rdtase_TM_dom"/>
</dbReference>
<evidence type="ECO:0000256" key="2">
    <source>
        <dbReference type="ARBA" id="ARBA00022448"/>
    </source>
</evidence>
<evidence type="ECO:0000256" key="4">
    <source>
        <dbReference type="ARBA" id="ARBA00022989"/>
    </source>
</evidence>
<dbReference type="GO" id="GO:0000293">
    <property type="term" value="F:ferric-chelate reductase activity"/>
    <property type="evidence" value="ECO:0007669"/>
    <property type="project" value="TreeGrafter"/>
</dbReference>
<keyword evidence="3 7" id="KW-0812">Transmembrane</keyword>
<dbReference type="EMBL" id="KL648625">
    <property type="protein sequence ID" value="KEY67267.1"/>
    <property type="molecule type" value="Genomic_DNA"/>
</dbReference>
<keyword evidence="4 7" id="KW-1133">Transmembrane helix</keyword>
<evidence type="ECO:0000256" key="3">
    <source>
        <dbReference type="ARBA" id="ARBA00022692"/>
    </source>
</evidence>